<dbReference type="InterPro" id="IPR003593">
    <property type="entry name" value="AAA+_ATPase"/>
</dbReference>
<dbReference type="RefSeq" id="WP_284914386.1">
    <property type="nucleotide sequence ID" value="NZ_CP126980.1"/>
</dbReference>
<protein>
    <recommendedName>
        <fullName evidence="1">AAA+ ATPase domain-containing protein</fullName>
    </recommendedName>
</protein>
<reference evidence="2 3" key="1">
    <citation type="submission" date="2023-06" db="EMBL/GenBank/DDBJ databases">
        <authorList>
            <person name="Yushchuk O."/>
            <person name="Binda E."/>
            <person name="Ruckert-Reed C."/>
            <person name="Fedorenko V."/>
            <person name="Kalinowski J."/>
            <person name="Marinelli F."/>
        </authorList>
    </citation>
    <scope>NUCLEOTIDE SEQUENCE [LARGE SCALE GENOMIC DNA]</scope>
    <source>
        <strain evidence="2 3">NRRL 3884</strain>
    </source>
</reference>
<sequence length="1071" mass="117735">MGREVSYDDAVKLLGGDRDRWVKLLDTLLGAGLLAAIGPFRDLLGWFDAKAELSKVAERLVTGLVERRSKLSRWERTERLRAAHAVLAVTAYFEALAATELVVEYRDLELTAEEQRSLGTAAGAGWHAGWSAPVPGAAEPHEEFRRQLTDHYHRMTGKAGDFLKGLAVWQRLSGREQELALQALVSVPSVAVDRYDSLLGRLAAEFPEVAFWAGMREHNATRAGLREATTALAGLRAVLDRLADGRVPDERRAELSRAYATALDRPSDDMPTGLRMPSLAEAFLPQLYRACVVAGSMPLSSETWWERQPVRDDLLSFLTGHLTSAEAAAAPLLVLGHPGSGKSVLSKLLAGQLPASAFLPVLVPLRTVSASADLQDQIEQAIRDATGERLAWPALSRSSGDALPLVLLDGFDELLQATGVSQTDYLSRVTAFQRREMDQGRPVAVIVTSRTSVADRAQPSEGTVAVRLEPFDEHRIAAWLDVWNRTNAGRFAGGEAPLDLPTVLRYRHLAEQPLLLLMLALYDAEGNALRDAGLLRPDELYERLLERFARREVDKLGAGLPPRERAQLVEAQLYRLSVVAFAMFNRGAQWVTAEDLAKDLQALPAPVAPGLVPLPAGLRARQSAVEEALGSFYFVHRAGADRDGVRLGTYEFLHATFGEYLVARLLHNIVDEMVAARRGVTFLTGGKPVDDDLLHALLSWAPLADRRQMVVFLHGMVLAKPAVARAEWTALLVDLFRAAPQPRDPRGFGGYQPRSLTVPSRIATYTANLLLLALCGENVTAGSLFETMDAEAIGGWRDMALLWKSQDAASGWAGLLDLVVVKRVGSGGERDIELTFDGDPADLPTVDLAWVIGEGDPDVNDYWVAGNVLHPAGQEAHFICDPAGDMRHHAVEPLVRKQFGVASGMIFGPGARGRMTSLMHDMLLLISRSSEPVADRAERYRHCLQEADFESCWFDLVLHRIERDRELTATDIVRILSRLPVDLMHYRTELVSCLLAHLDSVGGAQLAPLLVQYLESHPATEWAEVELDAAIRLAELGLIHPRIDAKQARVLLEQHANRRPDVNRRIRAIVV</sequence>
<dbReference type="Gene3D" id="3.40.50.300">
    <property type="entry name" value="P-loop containing nucleotide triphosphate hydrolases"/>
    <property type="match status" value="1"/>
</dbReference>
<dbReference type="InterPro" id="IPR027417">
    <property type="entry name" value="P-loop_NTPase"/>
</dbReference>
<dbReference type="SMART" id="SM00382">
    <property type="entry name" value="AAA"/>
    <property type="match status" value="1"/>
</dbReference>
<name>A0ABY8W9T7_9ACTN</name>
<dbReference type="Proteomes" id="UP001240150">
    <property type="component" value="Chromosome"/>
</dbReference>
<dbReference type="EMBL" id="CP126980">
    <property type="protein sequence ID" value="WIM93178.1"/>
    <property type="molecule type" value="Genomic_DNA"/>
</dbReference>
<evidence type="ECO:0000259" key="1">
    <source>
        <dbReference type="SMART" id="SM00382"/>
    </source>
</evidence>
<keyword evidence="3" id="KW-1185">Reference proteome</keyword>
<dbReference type="SUPFAM" id="SSF52540">
    <property type="entry name" value="P-loop containing nucleoside triphosphate hydrolases"/>
    <property type="match status" value="1"/>
</dbReference>
<proteinExistence type="predicted"/>
<feature type="domain" description="AAA+ ATPase" evidence="1">
    <location>
        <begin position="328"/>
        <end position="481"/>
    </location>
</feature>
<evidence type="ECO:0000313" key="2">
    <source>
        <dbReference type="EMBL" id="WIM93178.1"/>
    </source>
</evidence>
<dbReference type="InterPro" id="IPR054567">
    <property type="entry name" value="NNH7"/>
</dbReference>
<organism evidence="2 3">
    <name type="scientific">Actinoplanes oblitus</name>
    <dbReference type="NCBI Taxonomy" id="3040509"/>
    <lineage>
        <taxon>Bacteria</taxon>
        <taxon>Bacillati</taxon>
        <taxon>Actinomycetota</taxon>
        <taxon>Actinomycetes</taxon>
        <taxon>Micromonosporales</taxon>
        <taxon>Micromonosporaceae</taxon>
        <taxon>Actinoplanes</taxon>
    </lineage>
</organism>
<gene>
    <name evidence="2" type="ORF">ACTOB_005149</name>
</gene>
<dbReference type="Pfam" id="PF22738">
    <property type="entry name" value="NNH7"/>
    <property type="match status" value="1"/>
</dbReference>
<evidence type="ECO:0000313" key="3">
    <source>
        <dbReference type="Proteomes" id="UP001240150"/>
    </source>
</evidence>
<accession>A0ABY8W9T7</accession>